<keyword evidence="2" id="KW-0143">Chaperone</keyword>
<dbReference type="GO" id="GO:0006779">
    <property type="term" value="P:porphyrin-containing compound biosynthetic process"/>
    <property type="evidence" value="ECO:0007669"/>
    <property type="project" value="InterPro"/>
</dbReference>
<comment type="subcellular location">
    <subcellularLocation>
        <location evidence="2">Cytoplasm</location>
    </subcellularLocation>
</comment>
<dbReference type="SFLD" id="SFLDF00288">
    <property type="entry name" value="HemN-like__clustered_with_nucl"/>
    <property type="match status" value="1"/>
</dbReference>
<keyword evidence="2" id="KW-0479">Metal-binding</keyword>
<dbReference type="AlphaFoldDB" id="W4LNV3"/>
<dbReference type="NCBIfam" id="TIGR00539">
    <property type="entry name" value="hemN_rel"/>
    <property type="match status" value="1"/>
</dbReference>
<keyword evidence="2" id="KW-0349">Heme</keyword>
<dbReference type="InterPro" id="IPR058240">
    <property type="entry name" value="rSAM_sf"/>
</dbReference>
<dbReference type="GO" id="GO:0004109">
    <property type="term" value="F:coproporphyrinogen oxidase activity"/>
    <property type="evidence" value="ECO:0007669"/>
    <property type="project" value="InterPro"/>
</dbReference>
<dbReference type="Gene3D" id="3.80.30.20">
    <property type="entry name" value="tm_1862 like domain"/>
    <property type="match status" value="1"/>
</dbReference>
<keyword evidence="2" id="KW-0949">S-adenosyl-L-methionine</keyword>
<dbReference type="InterPro" id="IPR004559">
    <property type="entry name" value="HemW-like"/>
</dbReference>
<dbReference type="InterPro" id="IPR006638">
    <property type="entry name" value="Elp3/MiaA/NifB-like_rSAM"/>
</dbReference>
<keyword evidence="2" id="KW-0004">4Fe-4S</keyword>
<protein>
    <recommendedName>
        <fullName evidence="2">Heme chaperone HemW</fullName>
    </recommendedName>
</protein>
<organism evidence="4 5">
    <name type="scientific">Entotheonella factor</name>
    <dbReference type="NCBI Taxonomy" id="1429438"/>
    <lineage>
        <taxon>Bacteria</taxon>
        <taxon>Pseudomonadati</taxon>
        <taxon>Nitrospinota/Tectimicrobiota group</taxon>
        <taxon>Candidatus Tectimicrobiota</taxon>
        <taxon>Candidatus Entotheonellia</taxon>
        <taxon>Candidatus Entotheonellales</taxon>
        <taxon>Candidatus Entotheonellaceae</taxon>
        <taxon>Candidatus Entotheonella</taxon>
    </lineage>
</organism>
<dbReference type="Pfam" id="PF04055">
    <property type="entry name" value="Radical_SAM"/>
    <property type="match status" value="1"/>
</dbReference>
<evidence type="ECO:0000256" key="2">
    <source>
        <dbReference type="RuleBase" id="RU364116"/>
    </source>
</evidence>
<comment type="similarity">
    <text evidence="1">Belongs to the anaerobic coproporphyrinogen-III oxidase family. HemW subfamily.</text>
</comment>
<sequence length="377" mass="42847">MTGLYVHIPFCPQHCPYCAFAVLTGHRHLYERYVKAVCRELHGCDMMGLGPFHTVYFGGGTPSMLAPQQLEQILNTATRVGGIAAGAEVTLEANPTTIEAAKFADIRRLGFNRLSLGAQSFNDEDLKLLGRFHNAAECDDAYRRARCAGFDNISIDLMFSVPGAPEAHWTRTIEHVLNLGPEHISTYSLTIEEGTRFAQRYEKGDLSPVSEAEDEWGYAWTMERLERAGYVQYEVSNFARLGYRSRHNWGYWTGVPYVGVGMSAHSYVHGRRQWNVSEVETYLSLVESDRRPWAGHEALEGWEKRQEELWLRLRTCDGVELNTRECQALERTEKFDAMQRRGWLRLDRQRLILTRQGRMLADAIGLEIAALIGPRAG</sequence>
<name>W4LNV3_ENTF1</name>
<dbReference type="InterPro" id="IPR023404">
    <property type="entry name" value="rSAM_horseshoe"/>
</dbReference>
<feature type="domain" description="Radical SAM core" evidence="3">
    <location>
        <begin position="1"/>
        <end position="230"/>
    </location>
</feature>
<dbReference type="GO" id="GO:0005737">
    <property type="term" value="C:cytoplasm"/>
    <property type="evidence" value="ECO:0007669"/>
    <property type="project" value="UniProtKB-SubCell"/>
</dbReference>
<evidence type="ECO:0000313" key="4">
    <source>
        <dbReference type="EMBL" id="ETW99076.1"/>
    </source>
</evidence>
<dbReference type="GO" id="GO:0046872">
    <property type="term" value="F:metal ion binding"/>
    <property type="evidence" value="ECO:0007669"/>
    <property type="project" value="UniProtKB-UniRule"/>
</dbReference>
<dbReference type="EMBL" id="AZHW01000486">
    <property type="protein sequence ID" value="ETW99076.1"/>
    <property type="molecule type" value="Genomic_DNA"/>
</dbReference>
<dbReference type="Proteomes" id="UP000019141">
    <property type="component" value="Unassembled WGS sequence"/>
</dbReference>
<keyword evidence="2" id="KW-0963">Cytoplasm</keyword>
<dbReference type="PANTHER" id="PTHR13932:SF5">
    <property type="entry name" value="RADICAL S-ADENOSYL METHIONINE DOMAIN-CONTAINING PROTEIN 1, MITOCHONDRIAL"/>
    <property type="match status" value="1"/>
</dbReference>
<evidence type="ECO:0000256" key="1">
    <source>
        <dbReference type="ARBA" id="ARBA00006100"/>
    </source>
</evidence>
<keyword evidence="2" id="KW-0408">Iron</keyword>
<comment type="caution">
    <text evidence="4">The sequence shown here is derived from an EMBL/GenBank/DDBJ whole genome shotgun (WGS) entry which is preliminary data.</text>
</comment>
<dbReference type="SFLD" id="SFLDF00562">
    <property type="entry name" value="HemN-like__clustered_with_heat"/>
    <property type="match status" value="1"/>
</dbReference>
<dbReference type="PATRIC" id="fig|1429438.4.peg.3224"/>
<keyword evidence="5" id="KW-1185">Reference proteome</keyword>
<dbReference type="GO" id="GO:0051539">
    <property type="term" value="F:4 iron, 4 sulfur cluster binding"/>
    <property type="evidence" value="ECO:0007669"/>
    <property type="project" value="UniProtKB-UniRule"/>
</dbReference>
<gene>
    <name evidence="4" type="ORF">ETSY1_16335</name>
</gene>
<dbReference type="PANTHER" id="PTHR13932">
    <property type="entry name" value="COPROPORPHYRINIGEN III OXIDASE"/>
    <property type="match status" value="1"/>
</dbReference>
<accession>W4LNV3</accession>
<dbReference type="SFLD" id="SFLDG01065">
    <property type="entry name" value="anaerobic_coproporphyrinogen-I"/>
    <property type="match status" value="1"/>
</dbReference>
<dbReference type="SFLD" id="SFLDS00029">
    <property type="entry name" value="Radical_SAM"/>
    <property type="match status" value="1"/>
</dbReference>
<dbReference type="PROSITE" id="PS51918">
    <property type="entry name" value="RADICAL_SAM"/>
    <property type="match status" value="1"/>
</dbReference>
<dbReference type="HOGENOM" id="CLU_027579_1_1_7"/>
<dbReference type="InterPro" id="IPR034505">
    <property type="entry name" value="Coproporphyrinogen-III_oxidase"/>
</dbReference>
<dbReference type="SUPFAM" id="SSF102114">
    <property type="entry name" value="Radical SAM enzymes"/>
    <property type="match status" value="1"/>
</dbReference>
<dbReference type="InterPro" id="IPR007197">
    <property type="entry name" value="rSAM"/>
</dbReference>
<evidence type="ECO:0000313" key="5">
    <source>
        <dbReference type="Proteomes" id="UP000019141"/>
    </source>
</evidence>
<proteinExistence type="inferred from homology"/>
<evidence type="ECO:0000259" key="3">
    <source>
        <dbReference type="PROSITE" id="PS51918"/>
    </source>
</evidence>
<dbReference type="SMART" id="SM00729">
    <property type="entry name" value="Elp3"/>
    <property type="match status" value="1"/>
</dbReference>
<comment type="function">
    <text evidence="2">Probably acts as a heme chaperone, transferring heme to an unknown acceptor. Binds one molecule of heme per monomer, possibly covalently. Binds 1 [4Fe-4S] cluster. The cluster is coordinated with 3 cysteines and an exchangeable S-adenosyl-L-methionine.</text>
</comment>
<reference evidence="4 5" key="1">
    <citation type="journal article" date="2014" name="Nature">
        <title>An environmental bacterial taxon with a large and distinct metabolic repertoire.</title>
        <authorList>
            <person name="Wilson M.C."/>
            <person name="Mori T."/>
            <person name="Ruckert C."/>
            <person name="Uria A.R."/>
            <person name="Helf M.J."/>
            <person name="Takada K."/>
            <person name="Gernert C."/>
            <person name="Steffens U.A."/>
            <person name="Heycke N."/>
            <person name="Schmitt S."/>
            <person name="Rinke C."/>
            <person name="Helfrich E.J."/>
            <person name="Brachmann A.O."/>
            <person name="Gurgui C."/>
            <person name="Wakimoto T."/>
            <person name="Kracht M."/>
            <person name="Crusemann M."/>
            <person name="Hentschel U."/>
            <person name="Abe I."/>
            <person name="Matsunaga S."/>
            <person name="Kalinowski J."/>
            <person name="Takeyama H."/>
            <person name="Piel J."/>
        </authorList>
    </citation>
    <scope>NUCLEOTIDE SEQUENCE [LARGE SCALE GENOMIC DNA]</scope>
    <source>
        <strain evidence="5">TSY1</strain>
    </source>
</reference>
<keyword evidence="2" id="KW-0411">Iron-sulfur</keyword>